<dbReference type="STRING" id="1071380.I2H6N0"/>
<dbReference type="GO" id="GO:0050334">
    <property type="term" value="F:thiaminase activity"/>
    <property type="evidence" value="ECO:0007669"/>
    <property type="project" value="InterPro"/>
</dbReference>
<protein>
    <recommendedName>
        <fullName evidence="5">Pyridoxamine kinase/Phosphomethylpyrimidine kinase domain-containing protein</fullName>
    </recommendedName>
</protein>
<dbReference type="CDD" id="cd19367">
    <property type="entry name" value="TenA_C_ScTHI20-like"/>
    <property type="match status" value="1"/>
</dbReference>
<dbReference type="Proteomes" id="UP000002866">
    <property type="component" value="Chromosome 7"/>
</dbReference>
<dbReference type="NCBIfam" id="TIGR04306">
    <property type="entry name" value="salvage_TenA"/>
    <property type="match status" value="1"/>
</dbReference>
<evidence type="ECO:0000259" key="2">
    <source>
        <dbReference type="Pfam" id="PF08543"/>
    </source>
</evidence>
<dbReference type="GeneID" id="14497164"/>
<dbReference type="PANTHER" id="PTHR20858">
    <property type="entry name" value="PHOSPHOMETHYLPYRIMIDINE KINASE"/>
    <property type="match status" value="1"/>
</dbReference>
<evidence type="ECO:0000259" key="1">
    <source>
        <dbReference type="Pfam" id="PF03070"/>
    </source>
</evidence>
<dbReference type="NCBIfam" id="TIGR00097">
    <property type="entry name" value="HMP-P_kinase"/>
    <property type="match status" value="1"/>
</dbReference>
<dbReference type="InterPro" id="IPR029056">
    <property type="entry name" value="Ribokinase-like"/>
</dbReference>
<dbReference type="SUPFAM" id="SSF53613">
    <property type="entry name" value="Ribokinase-like"/>
    <property type="match status" value="1"/>
</dbReference>
<dbReference type="GO" id="GO:0009228">
    <property type="term" value="P:thiamine biosynthetic process"/>
    <property type="evidence" value="ECO:0007669"/>
    <property type="project" value="InterPro"/>
</dbReference>
<dbReference type="InterPro" id="IPR013749">
    <property type="entry name" value="PM/HMP-P_kinase-1"/>
</dbReference>
<dbReference type="FunFam" id="1.20.910.10:FF:000003">
    <property type="entry name" value="Hydroxymethylpyrimidine/phosphomethylpyrimidine kinase THI20"/>
    <property type="match status" value="1"/>
</dbReference>
<dbReference type="PANTHER" id="PTHR20858:SF17">
    <property type="entry name" value="HYDROXYMETHYLPYRIMIDINE_PHOSPHOMETHYLPYRIMIDINE KINASE THI20-RELATED"/>
    <property type="match status" value="1"/>
</dbReference>
<dbReference type="eggNOG" id="KOG2598">
    <property type="taxonomic scope" value="Eukaryota"/>
</dbReference>
<dbReference type="InterPro" id="IPR004399">
    <property type="entry name" value="HMP/HMP-P_kinase_dom"/>
</dbReference>
<feature type="domain" description="Thiaminase-2/PQQC" evidence="1">
    <location>
        <begin position="345"/>
        <end position="554"/>
    </location>
</feature>
<dbReference type="GO" id="GO:0008902">
    <property type="term" value="F:hydroxymethylpyrimidine kinase activity"/>
    <property type="evidence" value="ECO:0007669"/>
    <property type="project" value="TreeGrafter"/>
</dbReference>
<dbReference type="HOGENOM" id="CLU_020520_2_1_1"/>
<dbReference type="AlphaFoldDB" id="I2H6N0"/>
<dbReference type="InterPro" id="IPR016084">
    <property type="entry name" value="Haem_Oase-like_multi-hlx"/>
</dbReference>
<dbReference type="KEGG" id="tbl:TBLA_0G00850"/>
<accession>I2H6N0</accession>
<dbReference type="Pfam" id="PF03070">
    <property type="entry name" value="TENA_THI-4"/>
    <property type="match status" value="1"/>
</dbReference>
<gene>
    <name evidence="3" type="primary">TBLA0G00850</name>
    <name evidence="3" type="ORF">TBLA_0G00850</name>
</gene>
<keyword evidence="4" id="KW-1185">Reference proteome</keyword>
<dbReference type="FunCoup" id="I2H6N0">
    <property type="interactions" value="845"/>
</dbReference>
<sequence>MTRTVVNINTPPPYLTLSRQERLPTVLTIAGSDSSGGAGIEADLKTFTAHRCYGMSCIVALTVQTPSKVYNIQNTPKKIVKEILDANLKDMRCDAIKCGMLTSDAIEALNEKLIELGSNRPKLIVDPVLVATSGSSLAGDELVDLIKTKITPFADLITPNIPEALRLINKGDYKIQSIEELFDIAQELSVETKCDNILVKGGHLSLDQLKDNKIIDVLYLAKENKFFVYSGNHEPTCNTHGTGCTLSSSIASNLARGYSLPQSVYGGIEYVQNAISIGCDVTKKHITDNGPINHVYSIEVPMEKMIKDDCFAGHSIVSAKMSTKEYNAQAEKEIKNNFFEYLIKHPIVKPHWDSYINHNFVKQVAEGTLEPRKFQFFVEQDYTYLVDYARVHCIAASKSPDLADIEKELVIVGAIKHEVSAHQDKLKRYFGIKDDSYFSTMKRGTALNNYSRYFNDVAKRGNWEELVAALTPCLMGYGYALITFNDSIKLNEKFPYYLEWCDVYRSENYTNAMKEGVALLNQIARSYPFDEIDTLVKIFADVCELETKFWDAAVEFEE</sequence>
<evidence type="ECO:0000313" key="4">
    <source>
        <dbReference type="Proteomes" id="UP000002866"/>
    </source>
</evidence>
<reference evidence="3 4" key="1">
    <citation type="journal article" date="2011" name="Proc. Natl. Acad. Sci. U.S.A.">
        <title>Evolutionary erosion of yeast sex chromosomes by mating-type switching accidents.</title>
        <authorList>
            <person name="Gordon J.L."/>
            <person name="Armisen D."/>
            <person name="Proux-Wera E."/>
            <person name="Oheigeartaigh S.S."/>
            <person name="Byrne K.P."/>
            <person name="Wolfe K.H."/>
        </authorList>
    </citation>
    <scope>NUCLEOTIDE SEQUENCE [LARGE SCALE GENOMIC DNA]</scope>
    <source>
        <strain evidence="4">ATCC 34711 / CBS 6284 / DSM 70876 / NBRC 10599 / NRRL Y-10934 / UCD 77-7</strain>
    </source>
</reference>
<evidence type="ECO:0008006" key="5">
    <source>
        <dbReference type="Google" id="ProtNLM"/>
    </source>
</evidence>
<evidence type="ECO:0000313" key="3">
    <source>
        <dbReference type="EMBL" id="CCH62032.1"/>
    </source>
</evidence>
<dbReference type="Gene3D" id="3.40.1190.20">
    <property type="match status" value="1"/>
</dbReference>
<dbReference type="InParanoid" id="I2H6N0"/>
<feature type="domain" description="Pyridoxamine kinase/Phosphomethylpyrimidine kinase" evidence="2">
    <location>
        <begin position="33"/>
        <end position="286"/>
    </location>
</feature>
<dbReference type="OrthoDB" id="10028886at2759"/>
<name>I2H6N0_HENB6</name>
<dbReference type="Gene3D" id="1.20.910.10">
    <property type="entry name" value="Heme oxygenase-like"/>
    <property type="match status" value="1"/>
</dbReference>
<dbReference type="Pfam" id="PF08543">
    <property type="entry name" value="Phos_pyr_kin"/>
    <property type="match status" value="1"/>
</dbReference>
<dbReference type="InterPro" id="IPR004305">
    <property type="entry name" value="Thiaminase-2/PQQC"/>
</dbReference>
<dbReference type="CDD" id="cd01169">
    <property type="entry name" value="HMPP_kinase"/>
    <property type="match status" value="1"/>
</dbReference>
<dbReference type="SUPFAM" id="SSF48613">
    <property type="entry name" value="Heme oxygenase-like"/>
    <property type="match status" value="1"/>
</dbReference>
<organism evidence="3 4">
    <name type="scientific">Henningerozyma blattae (strain ATCC 34711 / CBS 6284 / DSM 70876 / NBRC 10599 / NRRL Y-10934 / UCD 77-7)</name>
    <name type="common">Yeast</name>
    <name type="synonym">Tetrapisispora blattae</name>
    <dbReference type="NCBI Taxonomy" id="1071380"/>
    <lineage>
        <taxon>Eukaryota</taxon>
        <taxon>Fungi</taxon>
        <taxon>Dikarya</taxon>
        <taxon>Ascomycota</taxon>
        <taxon>Saccharomycotina</taxon>
        <taxon>Saccharomycetes</taxon>
        <taxon>Saccharomycetales</taxon>
        <taxon>Saccharomycetaceae</taxon>
        <taxon>Henningerozyma</taxon>
    </lineage>
</organism>
<dbReference type="EMBL" id="HE806322">
    <property type="protein sequence ID" value="CCH62032.1"/>
    <property type="molecule type" value="Genomic_DNA"/>
</dbReference>
<dbReference type="RefSeq" id="XP_004181551.1">
    <property type="nucleotide sequence ID" value="XM_004181503.1"/>
</dbReference>
<proteinExistence type="predicted"/>
<dbReference type="OMA" id="FWEMFPY"/>
<dbReference type="InterPro" id="IPR027574">
    <property type="entry name" value="Thiaminase_II"/>
</dbReference>
<dbReference type="GO" id="GO:0008972">
    <property type="term" value="F:phosphomethylpyrimidine kinase activity"/>
    <property type="evidence" value="ECO:0007669"/>
    <property type="project" value="InterPro"/>
</dbReference>
<dbReference type="GO" id="GO:0005829">
    <property type="term" value="C:cytosol"/>
    <property type="evidence" value="ECO:0007669"/>
    <property type="project" value="TreeGrafter"/>
</dbReference>